<evidence type="ECO:0000313" key="3">
    <source>
        <dbReference type="Proteomes" id="UP000807371"/>
    </source>
</evidence>
<reference evidence="2 3" key="1">
    <citation type="submission" date="2020-09" db="EMBL/GenBank/DDBJ databases">
        <title>Biosynthesis of the nuclear factor of activated T cells inhibitor NFAT-133 and its congeners in Streptomyces pactum.</title>
        <authorList>
            <person name="Zhou W."/>
            <person name="Posri P."/>
            <person name="Abugrain M.E."/>
            <person name="Weisberg A.J."/>
            <person name="Chang J.H."/>
            <person name="Mahmud T."/>
        </authorList>
    </citation>
    <scope>NUCLEOTIDE SEQUENCE [LARGE SCALE GENOMIC DNA]</scope>
    <source>
        <strain evidence="2 3">ATCC 27456</strain>
    </source>
</reference>
<keyword evidence="1" id="KW-1133">Transmembrane helix</keyword>
<organism evidence="2 3">
    <name type="scientific">Streptomyces pactum</name>
    <dbReference type="NCBI Taxonomy" id="68249"/>
    <lineage>
        <taxon>Bacteria</taxon>
        <taxon>Bacillati</taxon>
        <taxon>Actinomycetota</taxon>
        <taxon>Actinomycetes</taxon>
        <taxon>Kitasatosporales</taxon>
        <taxon>Streptomycetaceae</taxon>
        <taxon>Streptomyces</taxon>
    </lineage>
</organism>
<sequence length="140" mass="14904">MTNAASLLLAAALLFVGALHFLWAAGVYWPAASKEDLTRKVLSDSEEIPSPPLTALVAAFLAGAAYVAVAAHWDGLRIGFLPDWLYTLGIWGLVAVMALRGLVEPFFASTGNEVYTRLNRRAYAPFCVVLALLGVVVALG</sequence>
<keyword evidence="1" id="KW-0472">Membrane</keyword>
<dbReference type="EMBL" id="JACYXC010000001">
    <property type="protein sequence ID" value="MBH5336425.1"/>
    <property type="molecule type" value="Genomic_DNA"/>
</dbReference>
<evidence type="ECO:0000256" key="1">
    <source>
        <dbReference type="SAM" id="Phobius"/>
    </source>
</evidence>
<name>A0ABS0NMI9_9ACTN</name>
<feature type="transmembrane region" description="Helical" evidence="1">
    <location>
        <begin position="84"/>
        <end position="102"/>
    </location>
</feature>
<evidence type="ECO:0000313" key="2">
    <source>
        <dbReference type="EMBL" id="MBH5336425.1"/>
    </source>
</evidence>
<feature type="transmembrane region" description="Helical" evidence="1">
    <location>
        <begin position="122"/>
        <end position="139"/>
    </location>
</feature>
<accession>A0ABS0NMI9</accession>
<dbReference type="Pfam" id="PF13160">
    <property type="entry name" value="DUF3995"/>
    <property type="match status" value="1"/>
</dbReference>
<dbReference type="InterPro" id="IPR025058">
    <property type="entry name" value="DUF3995"/>
</dbReference>
<comment type="caution">
    <text evidence="2">The sequence shown here is derived from an EMBL/GenBank/DDBJ whole genome shotgun (WGS) entry which is preliminary data.</text>
</comment>
<protein>
    <submittedName>
        <fullName evidence="2">DUF3995 domain-containing protein</fullName>
    </submittedName>
</protein>
<proteinExistence type="predicted"/>
<feature type="transmembrane region" description="Helical" evidence="1">
    <location>
        <begin position="48"/>
        <end position="72"/>
    </location>
</feature>
<keyword evidence="1" id="KW-0812">Transmembrane</keyword>
<dbReference type="Proteomes" id="UP000807371">
    <property type="component" value="Unassembled WGS sequence"/>
</dbReference>
<gene>
    <name evidence="2" type="ORF">IHE55_17225</name>
</gene>
<dbReference type="RefSeq" id="WP_197989842.1">
    <property type="nucleotide sequence ID" value="NZ_JACYXC010000001.1"/>
</dbReference>
<keyword evidence="3" id="KW-1185">Reference proteome</keyword>